<evidence type="ECO:0008006" key="3">
    <source>
        <dbReference type="Google" id="ProtNLM"/>
    </source>
</evidence>
<sequence>MLASALIAIAVQVAPIPPALPQDPGPERRAAAAALFPREAYISEYSHGMAMAASRLSAEILNERGANAYDRDFRLSDRLIARAKSAPETIIDQAIQCVAEPIAQRLYVPDLVALKAFAASPEGRNFWSYFLYNQPWVACFDRPVREYLAPFVEQDLAVVMAEKPGRARR</sequence>
<gene>
    <name evidence="1" type="ORF">I4Q42_09480</name>
</gene>
<name>A0ABS0SW78_9CAUL</name>
<dbReference type="EMBL" id="JADWOX010000005">
    <property type="protein sequence ID" value="MBI1683900.1"/>
    <property type="molecule type" value="Genomic_DNA"/>
</dbReference>
<evidence type="ECO:0000313" key="1">
    <source>
        <dbReference type="EMBL" id="MBI1683900.1"/>
    </source>
</evidence>
<protein>
    <recommendedName>
        <fullName evidence="3">DUF2059 domain-containing protein</fullName>
    </recommendedName>
</protein>
<organism evidence="1 2">
    <name type="scientific">Caulobacter hibisci</name>
    <dbReference type="NCBI Taxonomy" id="2035993"/>
    <lineage>
        <taxon>Bacteria</taxon>
        <taxon>Pseudomonadati</taxon>
        <taxon>Pseudomonadota</taxon>
        <taxon>Alphaproteobacteria</taxon>
        <taxon>Caulobacterales</taxon>
        <taxon>Caulobacteraceae</taxon>
        <taxon>Caulobacter</taxon>
    </lineage>
</organism>
<proteinExistence type="predicted"/>
<evidence type="ECO:0000313" key="2">
    <source>
        <dbReference type="Proteomes" id="UP000639859"/>
    </source>
</evidence>
<keyword evidence="2" id="KW-1185">Reference proteome</keyword>
<accession>A0ABS0SW78</accession>
<dbReference type="Proteomes" id="UP000639859">
    <property type="component" value="Unassembled WGS sequence"/>
</dbReference>
<dbReference type="RefSeq" id="WP_198575820.1">
    <property type="nucleotide sequence ID" value="NZ_JADWOX010000005.1"/>
</dbReference>
<comment type="caution">
    <text evidence="1">The sequence shown here is derived from an EMBL/GenBank/DDBJ whole genome shotgun (WGS) entry which is preliminary data.</text>
</comment>
<reference evidence="1 2" key="1">
    <citation type="submission" date="2020-11" db="EMBL/GenBank/DDBJ databases">
        <title>genome sequence of strain KACC 18849.</title>
        <authorList>
            <person name="Gao J."/>
            <person name="Zhang X."/>
        </authorList>
    </citation>
    <scope>NUCLEOTIDE SEQUENCE [LARGE SCALE GENOMIC DNA]</scope>
    <source>
        <strain evidence="1 2">KACC 18849</strain>
    </source>
</reference>